<evidence type="ECO:0000313" key="3">
    <source>
        <dbReference type="Proteomes" id="UP000789759"/>
    </source>
</evidence>
<protein>
    <submittedName>
        <fullName evidence="2">1667_t:CDS:1</fullName>
    </submittedName>
</protein>
<keyword evidence="3" id="KW-1185">Reference proteome</keyword>
<dbReference type="InterPro" id="IPR003034">
    <property type="entry name" value="SAP_dom"/>
</dbReference>
<reference evidence="2" key="1">
    <citation type="submission" date="2021-06" db="EMBL/GenBank/DDBJ databases">
        <authorList>
            <person name="Kallberg Y."/>
            <person name="Tangrot J."/>
            <person name="Rosling A."/>
        </authorList>
    </citation>
    <scope>NUCLEOTIDE SEQUENCE</scope>
    <source>
        <strain evidence="2">FL966</strain>
    </source>
</reference>
<organism evidence="2 3">
    <name type="scientific">Cetraspora pellucida</name>
    <dbReference type="NCBI Taxonomy" id="1433469"/>
    <lineage>
        <taxon>Eukaryota</taxon>
        <taxon>Fungi</taxon>
        <taxon>Fungi incertae sedis</taxon>
        <taxon>Mucoromycota</taxon>
        <taxon>Glomeromycotina</taxon>
        <taxon>Glomeromycetes</taxon>
        <taxon>Diversisporales</taxon>
        <taxon>Gigasporaceae</taxon>
        <taxon>Cetraspora</taxon>
    </lineage>
</organism>
<dbReference type="PROSITE" id="PS50800">
    <property type="entry name" value="SAP"/>
    <property type="match status" value="1"/>
</dbReference>
<proteinExistence type="predicted"/>
<gene>
    <name evidence="2" type="ORF">CPELLU_LOCUS5922</name>
</gene>
<comment type="caution">
    <text evidence="2">The sequence shown here is derived from an EMBL/GenBank/DDBJ whole genome shotgun (WGS) entry which is preliminary data.</text>
</comment>
<name>A0A9N9G115_9GLOM</name>
<dbReference type="Proteomes" id="UP000789759">
    <property type="component" value="Unassembled WGS sequence"/>
</dbReference>
<dbReference type="EMBL" id="CAJVQA010003542">
    <property type="protein sequence ID" value="CAG8577205.1"/>
    <property type="molecule type" value="Genomic_DNA"/>
</dbReference>
<dbReference type="OrthoDB" id="2445199at2759"/>
<dbReference type="AlphaFoldDB" id="A0A9N9G115"/>
<evidence type="ECO:0000259" key="1">
    <source>
        <dbReference type="PROSITE" id="PS50800"/>
    </source>
</evidence>
<accession>A0A9N9G115</accession>
<evidence type="ECO:0000313" key="2">
    <source>
        <dbReference type="EMBL" id="CAG8577205.1"/>
    </source>
</evidence>
<sequence>MTGSLNSNKVIVDEELSMQSTNESELFCDQVNFKANFGQLSLEILKFLCQEMGISDVGLKQDLISRLVKEYKSREELSEELFGKSSNKFEGESLEAKVTGVHQVLQFSEEKDKFKKGQKSDAQQEYMSNLFPNLQQGLSFALVELVLATSCIGPSNMNPFTAG</sequence>
<feature type="domain" description="SAP" evidence="1">
    <location>
        <begin position="37"/>
        <end position="71"/>
    </location>
</feature>